<gene>
    <name evidence="4" type="ORF">IAC75_03930</name>
</gene>
<evidence type="ECO:0000259" key="3">
    <source>
        <dbReference type="Pfam" id="PF13472"/>
    </source>
</evidence>
<evidence type="ECO:0000256" key="2">
    <source>
        <dbReference type="SAM" id="SignalP"/>
    </source>
</evidence>
<reference evidence="4" key="1">
    <citation type="submission" date="2020-10" db="EMBL/GenBank/DDBJ databases">
        <authorList>
            <person name="Gilroy R."/>
        </authorList>
    </citation>
    <scope>NUCLEOTIDE SEQUENCE</scope>
    <source>
        <strain evidence="4">10669</strain>
    </source>
</reference>
<dbReference type="InterPro" id="IPR008265">
    <property type="entry name" value="Lipase_GDSL_AS"/>
</dbReference>
<feature type="domain" description="SGNH hydrolase-type esterase" evidence="3">
    <location>
        <begin position="179"/>
        <end position="296"/>
    </location>
</feature>
<proteinExistence type="predicted"/>
<evidence type="ECO:0000313" key="4">
    <source>
        <dbReference type="EMBL" id="HIV04284.1"/>
    </source>
</evidence>
<dbReference type="InterPro" id="IPR006311">
    <property type="entry name" value="TAT_signal"/>
</dbReference>
<evidence type="ECO:0000313" key="5">
    <source>
        <dbReference type="Proteomes" id="UP000886812"/>
    </source>
</evidence>
<keyword evidence="2" id="KW-0732">Signal</keyword>
<reference evidence="4" key="2">
    <citation type="journal article" date="2021" name="PeerJ">
        <title>Extensive microbial diversity within the chicken gut microbiome revealed by metagenomics and culture.</title>
        <authorList>
            <person name="Gilroy R."/>
            <person name="Ravi A."/>
            <person name="Getino M."/>
            <person name="Pursley I."/>
            <person name="Horton D.L."/>
            <person name="Alikhan N.F."/>
            <person name="Baker D."/>
            <person name="Gharbi K."/>
            <person name="Hall N."/>
            <person name="Watson M."/>
            <person name="Adriaenssens E.M."/>
            <person name="Foster-Nyarko E."/>
            <person name="Jarju S."/>
            <person name="Secka A."/>
            <person name="Antonio M."/>
            <person name="Oren A."/>
            <person name="Chaudhuri R.R."/>
            <person name="La Ragione R."/>
            <person name="Hildebrand F."/>
            <person name="Pallen M.J."/>
        </authorList>
    </citation>
    <scope>NUCLEOTIDE SEQUENCE</scope>
    <source>
        <strain evidence="4">10669</strain>
    </source>
</reference>
<protein>
    <recommendedName>
        <fullName evidence="3">SGNH hydrolase-type esterase domain-containing protein</fullName>
    </recommendedName>
</protein>
<dbReference type="AlphaFoldDB" id="A0A9D1T1B4"/>
<dbReference type="InterPro" id="IPR036514">
    <property type="entry name" value="SGNH_hydro_sf"/>
</dbReference>
<feature type="region of interest" description="Disordered" evidence="1">
    <location>
        <begin position="117"/>
        <end position="136"/>
    </location>
</feature>
<dbReference type="GO" id="GO:0016298">
    <property type="term" value="F:lipase activity"/>
    <property type="evidence" value="ECO:0007669"/>
    <property type="project" value="InterPro"/>
</dbReference>
<dbReference type="Gene3D" id="3.40.50.1110">
    <property type="entry name" value="SGNH hydrolase"/>
    <property type="match status" value="1"/>
</dbReference>
<feature type="chain" id="PRO_5039270332" description="SGNH hydrolase-type esterase domain-containing protein" evidence="2">
    <location>
        <begin position="31"/>
        <end position="486"/>
    </location>
</feature>
<comment type="caution">
    <text evidence="4">The sequence shown here is derived from an EMBL/GenBank/DDBJ whole genome shotgun (WGS) entry which is preliminary data.</text>
</comment>
<dbReference type="PROSITE" id="PS51318">
    <property type="entry name" value="TAT"/>
    <property type="match status" value="1"/>
</dbReference>
<dbReference type="Pfam" id="PF13472">
    <property type="entry name" value="Lipase_GDSL_2"/>
    <property type="match status" value="1"/>
</dbReference>
<dbReference type="GO" id="GO:0006629">
    <property type="term" value="P:lipid metabolic process"/>
    <property type="evidence" value="ECO:0007669"/>
    <property type="project" value="InterPro"/>
</dbReference>
<accession>A0A9D1T1B4</accession>
<dbReference type="EMBL" id="DVOG01000101">
    <property type="protein sequence ID" value="HIV04284.1"/>
    <property type="molecule type" value="Genomic_DNA"/>
</dbReference>
<sequence length="486" mass="51238">MTQKKKIRSVLARAAALALAALFAAVPAVAAPGNIVFLGDSITQGGRYLAGPVPSYRYQLFKNFVDNGADFSPMGTTRGAAGGANVAALTPPYRGKFFENVSESAASARSYQFSGHAGEKRFRSDPGTALPPENRGPVTLKLGLPNPFVEDAAARENSFYDGVVLKKYAGDTYASLYGNEKADTLCVLIGINDLFDARETDAEIVAHIRGIVEAFQAHNPAVRVHVFETLPTGAFNGTGTHGKNNRASFNRLLRETAKSWSRGRSRVSCEDVSAGFCAEDGSMVDTARGAHPNAQGELVVAGNIARALGVGQRTAGLPRRAAEALPKKFFRVPAVGRAGPRTLAVRVKTSGTGGADALLRIVCGNGGNAVGELLVGEKGVYWEREENLLYGVKPDMAGKNLFAGEGGEWIRVVWKPDGETRGGFYVWLGSQLVGEALAGESAAQPEAPFLVSPSGKSGVPAGGATVLDVRFDDAKAWAPENERGAR</sequence>
<evidence type="ECO:0000256" key="1">
    <source>
        <dbReference type="SAM" id="MobiDB-lite"/>
    </source>
</evidence>
<dbReference type="Proteomes" id="UP000886812">
    <property type="component" value="Unassembled WGS sequence"/>
</dbReference>
<organism evidence="4 5">
    <name type="scientific">Candidatus Spyradosoma merdigallinarum</name>
    <dbReference type="NCBI Taxonomy" id="2840950"/>
    <lineage>
        <taxon>Bacteria</taxon>
        <taxon>Pseudomonadati</taxon>
        <taxon>Verrucomicrobiota</taxon>
        <taxon>Opitutia</taxon>
        <taxon>Opitutia incertae sedis</taxon>
        <taxon>Candidatus Spyradosoma</taxon>
    </lineage>
</organism>
<name>A0A9D1T1B4_9BACT</name>
<dbReference type="InterPro" id="IPR013830">
    <property type="entry name" value="SGNH_hydro"/>
</dbReference>
<feature type="signal peptide" evidence="2">
    <location>
        <begin position="1"/>
        <end position="30"/>
    </location>
</feature>
<dbReference type="SUPFAM" id="SSF52266">
    <property type="entry name" value="SGNH hydrolase"/>
    <property type="match status" value="1"/>
</dbReference>
<dbReference type="PROSITE" id="PS01098">
    <property type="entry name" value="LIPASE_GDSL_SER"/>
    <property type="match status" value="1"/>
</dbReference>